<comment type="caution">
    <text evidence="2">The sequence shown here is derived from an EMBL/GenBank/DDBJ whole genome shotgun (WGS) entry which is preliminary data.</text>
</comment>
<gene>
    <name evidence="2" type="ORF">NK718_00125</name>
</gene>
<sequence>MATIPAVNARTLDRRETLFVALALAVAMLGTGGFALLRATGGPRPPELLDWQVSAFRDLGPDDQAIHSSLSVAAEEIGGLNFDFGDWPKPEELDKLLIPPFYKDDFWEQHGRVQWRQLNAADFNRGGDTSYLGVGGSAPGQSAYLLIFRHRHIGSAYTNQTEIWVHRDVNVGEPDGYRAEALAKAGWRQVVAYRGADEAEHQKGH</sequence>
<dbReference type="EMBL" id="JANCLU010000001">
    <property type="protein sequence ID" value="MCP8936909.1"/>
    <property type="molecule type" value="Genomic_DNA"/>
</dbReference>
<evidence type="ECO:0000256" key="1">
    <source>
        <dbReference type="SAM" id="Phobius"/>
    </source>
</evidence>
<evidence type="ECO:0000313" key="2">
    <source>
        <dbReference type="EMBL" id="MCP8936909.1"/>
    </source>
</evidence>
<reference evidence="2 3" key="1">
    <citation type="submission" date="2022-07" db="EMBL/GenBank/DDBJ databases">
        <authorList>
            <person name="Li W.-J."/>
            <person name="Deng Q.-Q."/>
        </authorList>
    </citation>
    <scope>NUCLEOTIDE SEQUENCE [LARGE SCALE GENOMIC DNA]</scope>
    <source>
        <strain evidence="2 3">SYSU M60028</strain>
    </source>
</reference>
<dbReference type="Proteomes" id="UP001205890">
    <property type="component" value="Unassembled WGS sequence"/>
</dbReference>
<evidence type="ECO:0000313" key="3">
    <source>
        <dbReference type="Proteomes" id="UP001205890"/>
    </source>
</evidence>
<dbReference type="Pfam" id="PF19659">
    <property type="entry name" value="DUF6162"/>
    <property type="match status" value="1"/>
</dbReference>
<proteinExistence type="predicted"/>
<keyword evidence="3" id="KW-1185">Reference proteome</keyword>
<name>A0ABT1L6J3_9HYPH</name>
<protein>
    <submittedName>
        <fullName evidence="2">Uncharacterized protein</fullName>
    </submittedName>
</protein>
<dbReference type="InterPro" id="IPR046160">
    <property type="entry name" value="DUF6162"/>
</dbReference>
<dbReference type="RefSeq" id="WP_254737283.1">
    <property type="nucleotide sequence ID" value="NZ_JANCLU010000001.1"/>
</dbReference>
<organism evidence="2 3">
    <name type="scientific">Alsobacter ponti</name>
    <dbReference type="NCBI Taxonomy" id="2962936"/>
    <lineage>
        <taxon>Bacteria</taxon>
        <taxon>Pseudomonadati</taxon>
        <taxon>Pseudomonadota</taxon>
        <taxon>Alphaproteobacteria</taxon>
        <taxon>Hyphomicrobiales</taxon>
        <taxon>Alsobacteraceae</taxon>
        <taxon>Alsobacter</taxon>
    </lineage>
</organism>
<accession>A0ABT1L6J3</accession>
<keyword evidence="1" id="KW-1133">Transmembrane helix</keyword>
<feature type="transmembrane region" description="Helical" evidence="1">
    <location>
        <begin position="18"/>
        <end position="37"/>
    </location>
</feature>
<keyword evidence="1" id="KW-0472">Membrane</keyword>
<keyword evidence="1" id="KW-0812">Transmembrane</keyword>